<organism evidence="2">
    <name type="scientific">Aspergillus flavus</name>
    <dbReference type="NCBI Taxonomy" id="5059"/>
    <lineage>
        <taxon>Eukaryota</taxon>
        <taxon>Fungi</taxon>
        <taxon>Dikarya</taxon>
        <taxon>Ascomycota</taxon>
        <taxon>Pezizomycotina</taxon>
        <taxon>Eurotiomycetes</taxon>
        <taxon>Eurotiomycetidae</taxon>
        <taxon>Eurotiales</taxon>
        <taxon>Aspergillaceae</taxon>
        <taxon>Aspergillus</taxon>
        <taxon>Aspergillus subgen. Circumdati</taxon>
    </lineage>
</organism>
<dbReference type="Proteomes" id="UP000325434">
    <property type="component" value="Unassembled WGS sequence"/>
</dbReference>
<protein>
    <submittedName>
        <fullName evidence="2">Uncharacterized protein</fullName>
    </submittedName>
</protein>
<dbReference type="AlphaFoldDB" id="A0A5N6GBV0"/>
<feature type="region of interest" description="Disordered" evidence="1">
    <location>
        <begin position="1"/>
        <end position="22"/>
    </location>
</feature>
<gene>
    <name evidence="2" type="ORF">BDV35DRAFT_375183</name>
</gene>
<evidence type="ECO:0000313" key="2">
    <source>
        <dbReference type="EMBL" id="KAB8239886.1"/>
    </source>
</evidence>
<dbReference type="EMBL" id="ML734911">
    <property type="protein sequence ID" value="KAB8239886.1"/>
    <property type="molecule type" value="Genomic_DNA"/>
</dbReference>
<accession>A0A5N6GBV0</accession>
<proteinExistence type="predicted"/>
<name>A0A5N6GBV0_ASPFL</name>
<feature type="non-terminal residue" evidence="2">
    <location>
        <position position="100"/>
    </location>
</feature>
<reference evidence="2" key="1">
    <citation type="submission" date="2019-04" db="EMBL/GenBank/DDBJ databases">
        <title>Friends and foes A comparative genomics study of 23 Aspergillus species from section Flavi.</title>
        <authorList>
            <consortium name="DOE Joint Genome Institute"/>
            <person name="Kjaerbolling I."/>
            <person name="Vesth T."/>
            <person name="Frisvad J.C."/>
            <person name="Nybo J.L."/>
            <person name="Theobald S."/>
            <person name="Kildgaard S."/>
            <person name="Isbrandt T."/>
            <person name="Kuo A."/>
            <person name="Sato A."/>
            <person name="Lyhne E.K."/>
            <person name="Kogle M.E."/>
            <person name="Wiebenga A."/>
            <person name="Kun R.S."/>
            <person name="Lubbers R.J."/>
            <person name="Makela M.R."/>
            <person name="Barry K."/>
            <person name="Chovatia M."/>
            <person name="Clum A."/>
            <person name="Daum C."/>
            <person name="Haridas S."/>
            <person name="He G."/>
            <person name="LaButti K."/>
            <person name="Lipzen A."/>
            <person name="Mondo S."/>
            <person name="Riley R."/>
            <person name="Salamov A."/>
            <person name="Simmons B.A."/>
            <person name="Magnuson J.K."/>
            <person name="Henrissat B."/>
            <person name="Mortensen U.H."/>
            <person name="Larsen T.O."/>
            <person name="Devries R.P."/>
            <person name="Grigoriev I.V."/>
            <person name="Machida M."/>
            <person name="Baker S.E."/>
            <person name="Andersen M.R."/>
        </authorList>
    </citation>
    <scope>NUCLEOTIDE SEQUENCE [LARGE SCALE GENOMIC DNA]</scope>
    <source>
        <strain evidence="2">CBS 121.62</strain>
    </source>
</reference>
<evidence type="ECO:0000256" key="1">
    <source>
        <dbReference type="SAM" id="MobiDB-lite"/>
    </source>
</evidence>
<sequence>MGLRYSPIEPSTQHPPSDNAREEWMKVPRSLAGGSLAAQSGAANQYGDNSRQYNLYGNREQRIAGGRCYFEADCDQNFGMMLPSGPMNSPEANELRRSHI</sequence>